<dbReference type="RefSeq" id="WP_086928028.1">
    <property type="nucleotide sequence ID" value="NZ_CP021362.1"/>
</dbReference>
<sequence>MAHAHHTALSIVLAFTLSASPLAQASSALAVEMGCNNCHSNTFHPNAPSFQQLADQSAKRRGETGAEDHLMSELRKPRLVGRIGAHEHLSEESARALARWILDGAH</sequence>
<dbReference type="SUPFAM" id="SSF46626">
    <property type="entry name" value="Cytochrome c"/>
    <property type="match status" value="1"/>
</dbReference>
<evidence type="ECO:0000256" key="1">
    <source>
        <dbReference type="SAM" id="SignalP"/>
    </source>
</evidence>
<dbReference type="Proteomes" id="UP000194440">
    <property type="component" value="Chromosome"/>
</dbReference>
<dbReference type="InterPro" id="IPR036909">
    <property type="entry name" value="Cyt_c-like_dom_sf"/>
</dbReference>
<dbReference type="KEGG" id="acip:CBP36_15365"/>
<dbReference type="GO" id="GO:0009055">
    <property type="term" value="F:electron transfer activity"/>
    <property type="evidence" value="ECO:0007669"/>
    <property type="project" value="InterPro"/>
</dbReference>
<keyword evidence="1" id="KW-0732">Signal</keyword>
<dbReference type="EMBL" id="CP021366">
    <property type="protein sequence ID" value="ART60017.1"/>
    <property type="molecule type" value="Genomic_DNA"/>
</dbReference>
<proteinExistence type="predicted"/>
<dbReference type="Gene3D" id="1.10.760.10">
    <property type="entry name" value="Cytochrome c-like domain"/>
    <property type="match status" value="1"/>
</dbReference>
<dbReference type="GO" id="GO:0020037">
    <property type="term" value="F:heme binding"/>
    <property type="evidence" value="ECO:0007669"/>
    <property type="project" value="InterPro"/>
</dbReference>
<protein>
    <recommendedName>
        <fullName evidence="4">Cytochrome c domain-containing protein</fullName>
    </recommendedName>
</protein>
<reference evidence="2" key="1">
    <citation type="submission" date="2017-05" db="EMBL/GenBank/DDBJ databases">
        <title>Polyphasic characterization of four soil-derived phenanthrene-degrading Acidovorax strains and proposal of Acidovorax phenanthrenivorans sp. nov.</title>
        <authorList>
            <person name="Singleton D."/>
            <person name="Lee J."/>
            <person name="Dickey A.N."/>
            <person name="Stroud A."/>
            <person name="Scholl E.H."/>
            <person name="Wright F.A."/>
            <person name="Aitken M.D."/>
        </authorList>
    </citation>
    <scope>NUCLEOTIDE SEQUENCE</scope>
    <source>
        <strain evidence="2">P4</strain>
    </source>
</reference>
<accession>A0A240UEU3</accession>
<evidence type="ECO:0000313" key="2">
    <source>
        <dbReference type="EMBL" id="ART60017.1"/>
    </source>
</evidence>
<name>A0A240UEU3_9BURK</name>
<dbReference type="KEGG" id="acis:CBP35_03565"/>
<dbReference type="OrthoDB" id="8819135at2"/>
<dbReference type="AlphaFoldDB" id="A0A240UEU3"/>
<feature type="chain" id="PRO_5012715207" description="Cytochrome c domain-containing protein" evidence="1">
    <location>
        <begin position="26"/>
        <end position="106"/>
    </location>
</feature>
<organism evidence="2 3">
    <name type="scientific">Acidovorax carolinensis</name>
    <dbReference type="NCBI Taxonomy" id="553814"/>
    <lineage>
        <taxon>Bacteria</taxon>
        <taxon>Pseudomonadati</taxon>
        <taxon>Pseudomonadota</taxon>
        <taxon>Betaproteobacteria</taxon>
        <taxon>Burkholderiales</taxon>
        <taxon>Comamonadaceae</taxon>
        <taxon>Acidovorax</taxon>
    </lineage>
</organism>
<keyword evidence="3" id="KW-1185">Reference proteome</keyword>
<gene>
    <name evidence="2" type="ORF">CBP36_15365</name>
</gene>
<feature type="signal peptide" evidence="1">
    <location>
        <begin position="1"/>
        <end position="25"/>
    </location>
</feature>
<evidence type="ECO:0008006" key="4">
    <source>
        <dbReference type="Google" id="ProtNLM"/>
    </source>
</evidence>
<evidence type="ECO:0000313" key="3">
    <source>
        <dbReference type="Proteomes" id="UP000194440"/>
    </source>
</evidence>